<dbReference type="Proteomes" id="UP000238358">
    <property type="component" value="Chromosome"/>
</dbReference>
<keyword evidence="7" id="KW-0460">Magnesium</keyword>
<dbReference type="InterPro" id="IPR032828">
    <property type="entry name" value="PolyA_RNA-bd"/>
</dbReference>
<protein>
    <submittedName>
        <fullName evidence="12">CCA tRNA nucleotidyltransferase</fullName>
    </submittedName>
</protein>
<dbReference type="AlphaFoldDB" id="A0A2S0M7J1"/>
<dbReference type="CDD" id="cd05398">
    <property type="entry name" value="NT_ClassII-CCAase"/>
    <property type="match status" value="1"/>
</dbReference>
<evidence type="ECO:0000313" key="12">
    <source>
        <dbReference type="EMBL" id="AVO27413.1"/>
    </source>
</evidence>
<feature type="domain" description="tRNA nucleotidyltransferase/poly(A) polymerase RNA and SrmB- binding" evidence="11">
    <location>
        <begin position="175"/>
        <end position="222"/>
    </location>
</feature>
<name>A0A2S0M7J1_MEGEL</name>
<dbReference type="InterPro" id="IPR043519">
    <property type="entry name" value="NT_sf"/>
</dbReference>
<organism evidence="12 13">
    <name type="scientific">Megasphaera elsdenii</name>
    <dbReference type="NCBI Taxonomy" id="907"/>
    <lineage>
        <taxon>Bacteria</taxon>
        <taxon>Bacillati</taxon>
        <taxon>Bacillota</taxon>
        <taxon>Negativicutes</taxon>
        <taxon>Veillonellales</taxon>
        <taxon>Veillonellaceae</taxon>
        <taxon>Megasphaera</taxon>
    </lineage>
</organism>
<dbReference type="OrthoDB" id="9805698at2"/>
<comment type="similarity">
    <text evidence="8">Belongs to the tRNA nucleotidyltransferase/poly(A) polymerase family.</text>
</comment>
<accession>A0A2S0M7J1</accession>
<comment type="cofactor">
    <cofactor evidence="1">
        <name>Mg(2+)</name>
        <dbReference type="ChEBI" id="CHEBI:18420"/>
    </cofactor>
</comment>
<evidence type="ECO:0000256" key="7">
    <source>
        <dbReference type="ARBA" id="ARBA00022842"/>
    </source>
</evidence>
<keyword evidence="2 8" id="KW-0808">Transferase</keyword>
<dbReference type="GO" id="GO:0000166">
    <property type="term" value="F:nucleotide binding"/>
    <property type="evidence" value="ECO:0007669"/>
    <property type="project" value="UniProtKB-KW"/>
</dbReference>
<keyword evidence="8" id="KW-0694">RNA-binding</keyword>
<dbReference type="InterPro" id="IPR002646">
    <property type="entry name" value="PolA_pol_head_dom"/>
</dbReference>
<evidence type="ECO:0000256" key="2">
    <source>
        <dbReference type="ARBA" id="ARBA00022679"/>
    </source>
</evidence>
<sequence>MEERACQLLTALEDAGFEAYVVGGAVRDLLMGKEPHDYDITTSARPEDIRAVAEKEGWHTVEIHGEAFGIVVVVVGGQTFEVATFRGEAYGEDSHRPDKVWYADTLREDVLRRDFTVNAMAMDCRGDIYDYVGGQKDLRKKRLVTVGDPVRRFQEDALRLFRACRFAGQLDFMASKELIQAMPKAFGRVSGLSLERVVNEMDRLMVTPAAYRGLDILVRTGLGSCSCRQKVKGCYEAVPILPELSHLPETPQSKPFHLFDAWVHTLATVAHTPPDLTIRYAALFHDIAKGLPGIRGVYKGRYTDYGHDAKGAELAEAILLRWHKKPAFAQRVAWLVKTHMKFHFFANTAEGDVQKWLRHEALDGPFRRTEELVEAVGQATAVACGDILGCGHADASTEGTESFGAYMAVLAQAMPVSTKDLHYDRRIPEACGRQTGDCLRVLLKRVQNQELVNDADVLAEAARRWLKRHEGAGHHG</sequence>
<keyword evidence="5" id="KW-0479">Metal-binding</keyword>
<dbReference type="InterPro" id="IPR006674">
    <property type="entry name" value="HD_domain"/>
</dbReference>
<dbReference type="InterPro" id="IPR003607">
    <property type="entry name" value="HD/PDEase_dom"/>
</dbReference>
<keyword evidence="4" id="KW-0548">Nucleotidyltransferase</keyword>
<evidence type="ECO:0000313" key="13">
    <source>
        <dbReference type="Proteomes" id="UP000238358"/>
    </source>
</evidence>
<evidence type="ECO:0000256" key="1">
    <source>
        <dbReference type="ARBA" id="ARBA00001946"/>
    </source>
</evidence>
<evidence type="ECO:0000256" key="4">
    <source>
        <dbReference type="ARBA" id="ARBA00022695"/>
    </source>
</evidence>
<dbReference type="Pfam" id="PF01966">
    <property type="entry name" value="HD"/>
    <property type="match status" value="1"/>
</dbReference>
<feature type="domain" description="Poly A polymerase head" evidence="9">
    <location>
        <begin position="19"/>
        <end position="143"/>
    </location>
</feature>
<dbReference type="GO" id="GO:0000049">
    <property type="term" value="F:tRNA binding"/>
    <property type="evidence" value="ECO:0007669"/>
    <property type="project" value="TreeGrafter"/>
</dbReference>
<dbReference type="RefSeq" id="WP_027894907.1">
    <property type="nucleotide sequence ID" value="NZ_CP027569.1"/>
</dbReference>
<dbReference type="GO" id="GO:0016779">
    <property type="term" value="F:nucleotidyltransferase activity"/>
    <property type="evidence" value="ECO:0007669"/>
    <property type="project" value="UniProtKB-KW"/>
</dbReference>
<dbReference type="Pfam" id="PF12627">
    <property type="entry name" value="PolyA_pol_RNAbd"/>
    <property type="match status" value="1"/>
</dbReference>
<dbReference type="InterPro" id="IPR050264">
    <property type="entry name" value="Bact_CCA-adding_enz_type3_sf"/>
</dbReference>
<evidence type="ECO:0000256" key="8">
    <source>
        <dbReference type="RuleBase" id="RU003953"/>
    </source>
</evidence>
<dbReference type="Gene3D" id="3.30.460.10">
    <property type="entry name" value="Beta Polymerase, domain 2"/>
    <property type="match status" value="1"/>
</dbReference>
<gene>
    <name evidence="12" type="ORF">C6Y28_07280</name>
</gene>
<proteinExistence type="inferred from homology"/>
<dbReference type="PANTHER" id="PTHR46173:SF1">
    <property type="entry name" value="CCA TRNA NUCLEOTIDYLTRANSFERASE 1, MITOCHONDRIAL"/>
    <property type="match status" value="1"/>
</dbReference>
<dbReference type="SUPFAM" id="SSF81891">
    <property type="entry name" value="Poly A polymerase C-terminal region-like"/>
    <property type="match status" value="1"/>
</dbReference>
<feature type="domain" description="HD" evidence="10">
    <location>
        <begin position="277"/>
        <end position="343"/>
    </location>
</feature>
<evidence type="ECO:0000256" key="3">
    <source>
        <dbReference type="ARBA" id="ARBA00022694"/>
    </source>
</evidence>
<dbReference type="GO" id="GO:0008033">
    <property type="term" value="P:tRNA processing"/>
    <property type="evidence" value="ECO:0007669"/>
    <property type="project" value="UniProtKB-KW"/>
</dbReference>
<dbReference type="PANTHER" id="PTHR46173">
    <property type="entry name" value="CCA TRNA NUCLEOTIDYLTRANSFERASE 1, MITOCHONDRIAL"/>
    <property type="match status" value="1"/>
</dbReference>
<dbReference type="SUPFAM" id="SSF81301">
    <property type="entry name" value="Nucleotidyltransferase"/>
    <property type="match status" value="1"/>
</dbReference>
<evidence type="ECO:0000259" key="11">
    <source>
        <dbReference type="Pfam" id="PF12627"/>
    </source>
</evidence>
<reference evidence="12 13" key="1">
    <citation type="journal article" date="2018" name="Genome Announc.">
        <title>Complete genomes of two Megasphaera elsdenii strains, NCIMB 702410 and ATCC 25940.</title>
        <authorList>
            <person name="Hatmaker E.A."/>
            <person name="O'Dell K."/>
            <person name="Riley L.A."/>
            <person name="Klingeman D.M."/>
            <person name="Guss A.M."/>
        </authorList>
    </citation>
    <scope>NUCLEOTIDE SEQUENCE [LARGE SCALE GENOMIC DNA]</scope>
    <source>
        <strain evidence="12 13">NCIMB702410</strain>
    </source>
</reference>
<dbReference type="Pfam" id="PF01743">
    <property type="entry name" value="PolyA_pol"/>
    <property type="match status" value="1"/>
</dbReference>
<dbReference type="EMBL" id="CP027569">
    <property type="protein sequence ID" value="AVO27413.1"/>
    <property type="molecule type" value="Genomic_DNA"/>
</dbReference>
<evidence type="ECO:0000256" key="6">
    <source>
        <dbReference type="ARBA" id="ARBA00022741"/>
    </source>
</evidence>
<dbReference type="Gene3D" id="1.10.3090.10">
    <property type="entry name" value="cca-adding enzyme, domain 2"/>
    <property type="match status" value="1"/>
</dbReference>
<evidence type="ECO:0000259" key="9">
    <source>
        <dbReference type="Pfam" id="PF01743"/>
    </source>
</evidence>
<dbReference type="GO" id="GO:0046872">
    <property type="term" value="F:metal ion binding"/>
    <property type="evidence" value="ECO:0007669"/>
    <property type="project" value="UniProtKB-KW"/>
</dbReference>
<evidence type="ECO:0000259" key="10">
    <source>
        <dbReference type="Pfam" id="PF01966"/>
    </source>
</evidence>
<evidence type="ECO:0000256" key="5">
    <source>
        <dbReference type="ARBA" id="ARBA00022723"/>
    </source>
</evidence>
<keyword evidence="6" id="KW-0547">Nucleotide-binding</keyword>
<dbReference type="CDD" id="cd00077">
    <property type="entry name" value="HDc"/>
    <property type="match status" value="1"/>
</dbReference>
<keyword evidence="3" id="KW-0819">tRNA processing</keyword>